<proteinExistence type="predicted"/>
<protein>
    <submittedName>
        <fullName evidence="1">Uncharacterized protein</fullName>
    </submittedName>
</protein>
<dbReference type="Proteomes" id="UP000180043">
    <property type="component" value="Unassembled WGS sequence"/>
</dbReference>
<gene>
    <name evidence="1" type="ORF">BKG82_10360</name>
</gene>
<evidence type="ECO:0000313" key="2">
    <source>
        <dbReference type="Proteomes" id="UP000180043"/>
    </source>
</evidence>
<dbReference type="EMBL" id="MLIQ01000013">
    <property type="protein sequence ID" value="OHU58474.1"/>
    <property type="molecule type" value="Genomic_DNA"/>
</dbReference>
<reference evidence="1 2" key="1">
    <citation type="submission" date="2016-10" db="EMBL/GenBank/DDBJ databases">
        <title>Evaluation of Human, Veterinary and Environmental Mycobacterium chelonae Isolates by Core Genome Phylogenomic Analysis, Targeted Gene Comparison, and Anti-microbial Susceptibility Patterns: A Tale of Mistaken Identities.</title>
        <authorList>
            <person name="Fogelson S.B."/>
            <person name="Camus A.C."/>
            <person name="Lorenz W."/>
            <person name="Vasireddy R."/>
            <person name="Vasireddy S."/>
            <person name="Smith T."/>
            <person name="Brown-Elliott B.A."/>
            <person name="Wallace R.J.Jr."/>
            <person name="Hasan N.A."/>
            <person name="Reischl U."/>
            <person name="Sanchez S."/>
        </authorList>
    </citation>
    <scope>NUCLEOTIDE SEQUENCE [LARGE SCALE GENOMIC DNA]</scope>
    <source>
        <strain evidence="1 2">15515</strain>
    </source>
</reference>
<evidence type="ECO:0000313" key="1">
    <source>
        <dbReference type="EMBL" id="OHU58474.1"/>
    </source>
</evidence>
<comment type="caution">
    <text evidence="1">The sequence shown here is derived from an EMBL/GenBank/DDBJ whole genome shotgun (WGS) entry which is preliminary data.</text>
</comment>
<name>A0A1S1LS61_MYCCH</name>
<organism evidence="1 2">
    <name type="scientific">Mycobacteroides chelonae</name>
    <name type="common">Mycobacterium chelonae</name>
    <dbReference type="NCBI Taxonomy" id="1774"/>
    <lineage>
        <taxon>Bacteria</taxon>
        <taxon>Bacillati</taxon>
        <taxon>Actinomycetota</taxon>
        <taxon>Actinomycetes</taxon>
        <taxon>Mycobacteriales</taxon>
        <taxon>Mycobacteriaceae</taxon>
        <taxon>Mycobacteroides</taxon>
    </lineage>
</organism>
<accession>A0A1S1LS61</accession>
<dbReference type="AlphaFoldDB" id="A0A1S1LS61"/>
<sequence length="102" mass="11495">MLMSLDSAPSYEQAQEQLNSFTNIVGPVKITHDEALEICGTKATRLIGTAEERGQQYDYLNVTYHSGDNYYPVQLRNQMKLSDVPLFSADIDVMFQGFQISP</sequence>